<evidence type="ECO:0000313" key="3">
    <source>
        <dbReference type="Proteomes" id="UP000187209"/>
    </source>
</evidence>
<evidence type="ECO:0000256" key="1">
    <source>
        <dbReference type="SAM" id="MobiDB-lite"/>
    </source>
</evidence>
<accession>A0A1R2CR00</accession>
<dbReference type="AlphaFoldDB" id="A0A1R2CR00"/>
<name>A0A1R2CR00_9CILI</name>
<evidence type="ECO:0000313" key="2">
    <source>
        <dbReference type="EMBL" id="OMJ91434.1"/>
    </source>
</evidence>
<proteinExistence type="predicted"/>
<comment type="caution">
    <text evidence="2">The sequence shown here is derived from an EMBL/GenBank/DDBJ whole genome shotgun (WGS) entry which is preliminary data.</text>
</comment>
<gene>
    <name evidence="2" type="ORF">SteCoe_6014</name>
</gene>
<keyword evidence="3" id="KW-1185">Reference proteome</keyword>
<dbReference type="Proteomes" id="UP000187209">
    <property type="component" value="Unassembled WGS sequence"/>
</dbReference>
<feature type="region of interest" description="Disordered" evidence="1">
    <location>
        <begin position="185"/>
        <end position="206"/>
    </location>
</feature>
<sequence length="233" mass="27352">MSSTETSLKNLNLIEDLKENSKLLKFAYEAKSQTWLENLNSLKEKENYHKTLTEDLKFCNSIFQDLIIRLNLIGEKNESIVVDKLWRYVLHTFDQYLETLTKKPEKIQIIDVESPKITRLKTECKKKVNKIEKEINRIKLDFTTTKKPLISTVKVEKDEVFPYVDKVYMYLNELNILCKRKNNHDKEGNEGLEEENDEDTDKLEKNSNFIEGINTNISKSSGIRLEIADEINN</sequence>
<dbReference type="EMBL" id="MPUH01000081">
    <property type="protein sequence ID" value="OMJ91434.1"/>
    <property type="molecule type" value="Genomic_DNA"/>
</dbReference>
<feature type="compositionally biased region" description="Acidic residues" evidence="1">
    <location>
        <begin position="190"/>
        <end position="201"/>
    </location>
</feature>
<organism evidence="2 3">
    <name type="scientific">Stentor coeruleus</name>
    <dbReference type="NCBI Taxonomy" id="5963"/>
    <lineage>
        <taxon>Eukaryota</taxon>
        <taxon>Sar</taxon>
        <taxon>Alveolata</taxon>
        <taxon>Ciliophora</taxon>
        <taxon>Postciliodesmatophora</taxon>
        <taxon>Heterotrichea</taxon>
        <taxon>Heterotrichida</taxon>
        <taxon>Stentoridae</taxon>
        <taxon>Stentor</taxon>
    </lineage>
</organism>
<reference evidence="2 3" key="1">
    <citation type="submission" date="2016-11" db="EMBL/GenBank/DDBJ databases">
        <title>The macronuclear genome of Stentor coeruleus: a giant cell with tiny introns.</title>
        <authorList>
            <person name="Slabodnick M."/>
            <person name="Ruby J.G."/>
            <person name="Reiff S.B."/>
            <person name="Swart E.C."/>
            <person name="Gosai S."/>
            <person name="Prabakaran S."/>
            <person name="Witkowska E."/>
            <person name="Larue G.E."/>
            <person name="Fisher S."/>
            <person name="Freeman R.M."/>
            <person name="Gunawardena J."/>
            <person name="Chu W."/>
            <person name="Stover N.A."/>
            <person name="Gregory B.D."/>
            <person name="Nowacki M."/>
            <person name="Derisi J."/>
            <person name="Roy S.W."/>
            <person name="Marshall W.F."/>
            <person name="Sood P."/>
        </authorList>
    </citation>
    <scope>NUCLEOTIDE SEQUENCE [LARGE SCALE GENOMIC DNA]</scope>
    <source>
        <strain evidence="2">WM001</strain>
    </source>
</reference>
<protein>
    <submittedName>
        <fullName evidence="2">Uncharacterized protein</fullName>
    </submittedName>
</protein>